<dbReference type="Proteomes" id="UP000737171">
    <property type="component" value="Unassembled WGS sequence"/>
</dbReference>
<dbReference type="GO" id="GO:0032259">
    <property type="term" value="P:methylation"/>
    <property type="evidence" value="ECO:0007669"/>
    <property type="project" value="UniProtKB-KW"/>
</dbReference>
<keyword evidence="1" id="KW-0808">Transferase</keyword>
<dbReference type="GO" id="GO:0008168">
    <property type="term" value="F:methyltransferase activity"/>
    <property type="evidence" value="ECO:0007669"/>
    <property type="project" value="UniProtKB-KW"/>
</dbReference>
<dbReference type="PANTHER" id="PTHR14614">
    <property type="entry name" value="HEPATOCELLULAR CARCINOMA-ASSOCIATED ANTIGEN"/>
    <property type="match status" value="1"/>
</dbReference>
<proteinExistence type="predicted"/>
<dbReference type="RefSeq" id="WP_173132797.1">
    <property type="nucleotide sequence ID" value="NZ_JABRWJ010000012.1"/>
</dbReference>
<sequence length="231" mass="25025">MPGYQTTQAQVPIDGAESLLICSLLDRQQYADPRGEAAALGISSAAWPLFGVLWPSAFELAARMARRPMVASERILEVGCGLALASLVSHRRGADVTASDCHPLASFFLSRNVGLNGLLPLRYRHGDWQAQAGALPHGAAPAVQGRFDLIIGSDVLYERDEAGHLPDFIDRHASASAEVLIVDPNRGNRVAFNRRMRQAGFVLQETRLGTGATGTDGYRGRLLRYTKESDD</sequence>
<dbReference type="CDD" id="cd02440">
    <property type="entry name" value="AdoMet_MTases"/>
    <property type="match status" value="1"/>
</dbReference>
<evidence type="ECO:0000313" key="2">
    <source>
        <dbReference type="Proteomes" id="UP000737171"/>
    </source>
</evidence>
<keyword evidence="1" id="KW-0489">Methyltransferase</keyword>
<comment type="caution">
    <text evidence="1">The sequence shown here is derived from an EMBL/GenBank/DDBJ whole genome shotgun (WGS) entry which is preliminary data.</text>
</comment>
<organism evidence="1 2">
    <name type="scientific">Pseudaquabacterium terrae</name>
    <dbReference type="NCBI Taxonomy" id="2732868"/>
    <lineage>
        <taxon>Bacteria</taxon>
        <taxon>Pseudomonadati</taxon>
        <taxon>Pseudomonadota</taxon>
        <taxon>Betaproteobacteria</taxon>
        <taxon>Burkholderiales</taxon>
        <taxon>Sphaerotilaceae</taxon>
        <taxon>Pseudaquabacterium</taxon>
    </lineage>
</organism>
<dbReference type="InterPro" id="IPR019410">
    <property type="entry name" value="Methyltransf_16"/>
</dbReference>
<name>A0ABX2ES26_9BURK</name>
<dbReference type="SUPFAM" id="SSF53335">
    <property type="entry name" value="S-adenosyl-L-methionine-dependent methyltransferases"/>
    <property type="match status" value="1"/>
</dbReference>
<protein>
    <submittedName>
        <fullName evidence="1">SAM-dependent methyltransferase</fullName>
    </submittedName>
</protein>
<dbReference type="EMBL" id="JABRWJ010000012">
    <property type="protein sequence ID" value="NRF71495.1"/>
    <property type="molecule type" value="Genomic_DNA"/>
</dbReference>
<accession>A0ABX2ES26</accession>
<dbReference type="Gene3D" id="3.40.50.150">
    <property type="entry name" value="Vaccinia Virus protein VP39"/>
    <property type="match status" value="1"/>
</dbReference>
<evidence type="ECO:0000313" key="1">
    <source>
        <dbReference type="EMBL" id="NRF71495.1"/>
    </source>
</evidence>
<gene>
    <name evidence="1" type="ORF">HLB44_31360</name>
</gene>
<dbReference type="Pfam" id="PF10294">
    <property type="entry name" value="Methyltransf_16"/>
    <property type="match status" value="1"/>
</dbReference>
<dbReference type="InterPro" id="IPR029063">
    <property type="entry name" value="SAM-dependent_MTases_sf"/>
</dbReference>
<reference evidence="1 2" key="1">
    <citation type="submission" date="2020-05" db="EMBL/GenBank/DDBJ databases">
        <title>Aquincola sp. isolate from soil.</title>
        <authorList>
            <person name="Han J."/>
            <person name="Kim D.-U."/>
        </authorList>
    </citation>
    <scope>NUCLEOTIDE SEQUENCE [LARGE SCALE GENOMIC DNA]</scope>
    <source>
        <strain evidence="1 2">S2</strain>
    </source>
</reference>
<keyword evidence="2" id="KW-1185">Reference proteome</keyword>